<reference evidence="2 3" key="1">
    <citation type="submission" date="2022-01" db="EMBL/GenBank/DDBJ databases">
        <authorList>
            <person name="Xiong W."/>
            <person name="Schranz E."/>
        </authorList>
    </citation>
    <scope>NUCLEOTIDE SEQUENCE [LARGE SCALE GENOMIC DNA]</scope>
</reference>
<dbReference type="Gene3D" id="3.40.395.10">
    <property type="entry name" value="Adenoviral Proteinase, Chain A"/>
    <property type="match status" value="1"/>
</dbReference>
<protein>
    <submittedName>
        <fullName evidence="2">Uncharacterized protein</fullName>
    </submittedName>
</protein>
<sequence>MPSFSLGLGLGLTQEFQEGDESSEDEHMKKEIKDEKLDEGESYDSKETEYPDEVKVSDRIFSRIGNSSEKIFQTKRVYVLRRGMIETMQPGLWVHPHVIDAWTNILNYEEKLKPNSTVNRYFFDTSMVRQFTFDKNIPFNERFDKFE</sequence>
<dbReference type="Proteomes" id="UP001157418">
    <property type="component" value="Unassembled WGS sequence"/>
</dbReference>
<evidence type="ECO:0000313" key="3">
    <source>
        <dbReference type="Proteomes" id="UP001157418"/>
    </source>
</evidence>
<dbReference type="AlphaFoldDB" id="A0AAU9PS45"/>
<feature type="compositionally biased region" description="Basic and acidic residues" evidence="1">
    <location>
        <begin position="25"/>
        <end position="36"/>
    </location>
</feature>
<comment type="caution">
    <text evidence="2">The sequence shown here is derived from an EMBL/GenBank/DDBJ whole genome shotgun (WGS) entry which is preliminary data.</text>
</comment>
<name>A0AAU9PS45_9ASTR</name>
<feature type="region of interest" description="Disordered" evidence="1">
    <location>
        <begin position="1"/>
        <end position="50"/>
    </location>
</feature>
<dbReference type="EMBL" id="CAKMRJ010005745">
    <property type="protein sequence ID" value="CAH1453145.1"/>
    <property type="molecule type" value="Genomic_DNA"/>
</dbReference>
<gene>
    <name evidence="2" type="ORF">LVIROSA_LOCUS38410</name>
</gene>
<evidence type="ECO:0000256" key="1">
    <source>
        <dbReference type="SAM" id="MobiDB-lite"/>
    </source>
</evidence>
<accession>A0AAU9PS45</accession>
<proteinExistence type="predicted"/>
<keyword evidence="3" id="KW-1185">Reference proteome</keyword>
<organism evidence="2 3">
    <name type="scientific">Lactuca virosa</name>
    <dbReference type="NCBI Taxonomy" id="75947"/>
    <lineage>
        <taxon>Eukaryota</taxon>
        <taxon>Viridiplantae</taxon>
        <taxon>Streptophyta</taxon>
        <taxon>Embryophyta</taxon>
        <taxon>Tracheophyta</taxon>
        <taxon>Spermatophyta</taxon>
        <taxon>Magnoliopsida</taxon>
        <taxon>eudicotyledons</taxon>
        <taxon>Gunneridae</taxon>
        <taxon>Pentapetalae</taxon>
        <taxon>asterids</taxon>
        <taxon>campanulids</taxon>
        <taxon>Asterales</taxon>
        <taxon>Asteraceae</taxon>
        <taxon>Cichorioideae</taxon>
        <taxon>Cichorieae</taxon>
        <taxon>Lactucinae</taxon>
        <taxon>Lactuca</taxon>
    </lineage>
</organism>
<evidence type="ECO:0000313" key="2">
    <source>
        <dbReference type="EMBL" id="CAH1453145.1"/>
    </source>
</evidence>